<sequence>MTTSTAEAKGGYLFWHAPSHLGPNLYALARNAGFKWQKGKKCWKTKDGVVSRQFLREQGVAIKEAPRKPFALMGSETSCEGCLSRDATRYIHTNGTESQLCPACAQRHALWESAARQLKAQIEQIGRDWLATWGSVPGIQLLSDALAGVGREIESESTSREGVRSFLCAA</sequence>
<keyword evidence="3" id="KW-1185">Reference proteome</keyword>
<dbReference type="Proteomes" id="UP000652720">
    <property type="component" value="Unassembled WGS sequence"/>
</dbReference>
<protein>
    <submittedName>
        <fullName evidence="1">Uncharacterized protein</fullName>
    </submittedName>
</protein>
<evidence type="ECO:0000313" key="4">
    <source>
        <dbReference type="Proteomes" id="UP000652720"/>
    </source>
</evidence>
<reference evidence="3" key="3">
    <citation type="journal article" date="2019" name="Int. J. Syst. Evol. Microbiol.">
        <title>The Global Catalogue of Microorganisms (GCM) 10K type strain sequencing project: providing services to taxonomists for standard genome sequencing and annotation.</title>
        <authorList>
            <consortium name="The Broad Institute Genomics Platform"/>
            <consortium name="The Broad Institute Genome Sequencing Center for Infectious Disease"/>
            <person name="Wu L."/>
            <person name="Ma J."/>
        </authorList>
    </citation>
    <scope>NUCLEOTIDE SEQUENCE [LARGE SCALE GENOMIC DNA]</scope>
    <source>
        <strain evidence="3">CGMCC 1.8884</strain>
    </source>
</reference>
<reference evidence="2" key="1">
    <citation type="journal article" date="2014" name="Int. J. Syst. Evol. Microbiol.">
        <title>Complete genome of a new Firmicutes species belonging to the dominant human colonic microbiota ('Ruminococcus bicirculans') reveals two chromosomes and a selective capacity to utilize plant glucans.</title>
        <authorList>
            <consortium name="NISC Comparative Sequencing Program"/>
            <person name="Wegmann U."/>
            <person name="Louis P."/>
            <person name="Goesmann A."/>
            <person name="Henrissat B."/>
            <person name="Duncan S.H."/>
            <person name="Flint H.J."/>
        </authorList>
    </citation>
    <scope>NUCLEOTIDE SEQUENCE</scope>
    <source>
        <strain evidence="2">CGMCC 1.8884</strain>
    </source>
</reference>
<evidence type="ECO:0000313" key="1">
    <source>
        <dbReference type="EMBL" id="GGI75390.1"/>
    </source>
</evidence>
<dbReference type="EMBL" id="BMLZ01000003">
    <property type="protein sequence ID" value="GGP28716.1"/>
    <property type="molecule type" value="Genomic_DNA"/>
</dbReference>
<gene>
    <name evidence="2" type="ORF">GCM10008021_03670</name>
    <name evidence="1" type="ORF">GCM10010914_07000</name>
</gene>
<dbReference type="RefSeq" id="WP_017869185.1">
    <property type="nucleotide sequence ID" value="NZ_BMLZ01000003.1"/>
</dbReference>
<name>A0AAV4K5D9_9DEIO</name>
<accession>A0AAV4K5D9</accession>
<reference evidence="1" key="4">
    <citation type="submission" date="2023-08" db="EMBL/GenBank/DDBJ databases">
        <authorList>
            <person name="Sun Q."/>
            <person name="Zhou Y."/>
        </authorList>
    </citation>
    <scope>NUCLEOTIDE SEQUENCE</scope>
    <source>
        <strain evidence="2">CGMCC 1.8884</strain>
        <strain evidence="1">CGMCC 1.8885</strain>
    </source>
</reference>
<proteinExistence type="predicted"/>
<dbReference type="EMBL" id="BMMA01000004">
    <property type="protein sequence ID" value="GGI75390.1"/>
    <property type="molecule type" value="Genomic_DNA"/>
</dbReference>
<dbReference type="GeneID" id="59164560"/>
<dbReference type="Proteomes" id="UP000630135">
    <property type="component" value="Unassembled WGS sequence"/>
</dbReference>
<evidence type="ECO:0000313" key="2">
    <source>
        <dbReference type="EMBL" id="GGP28716.1"/>
    </source>
</evidence>
<reference evidence="1" key="2">
    <citation type="journal article" date="2014" name="Int. J. Syst. Evol. Microbiol.">
        <title>Complete genome sequence of Corynebacterium casei LMG S-19264T (=DSM 44701T), isolated from a smear-ripened cheese.</title>
        <authorList>
            <consortium name="US DOE Joint Genome Institute (JGI-PGF)"/>
            <person name="Walter F."/>
            <person name="Albersmeier A."/>
            <person name="Kalinowski J."/>
            <person name="Ruckert C."/>
        </authorList>
    </citation>
    <scope>NUCLEOTIDE SEQUENCE</scope>
    <source>
        <strain evidence="1">CGMCC 1.8885</strain>
    </source>
</reference>
<comment type="caution">
    <text evidence="1">The sequence shown here is derived from an EMBL/GenBank/DDBJ whole genome shotgun (WGS) entry which is preliminary data.</text>
</comment>
<dbReference type="AlphaFoldDB" id="A0AAV4K5D9"/>
<organism evidence="1 4">
    <name type="scientific">Deinococcus wulumuqiensis</name>
    <dbReference type="NCBI Taxonomy" id="980427"/>
    <lineage>
        <taxon>Bacteria</taxon>
        <taxon>Thermotogati</taxon>
        <taxon>Deinococcota</taxon>
        <taxon>Deinococci</taxon>
        <taxon>Deinococcales</taxon>
        <taxon>Deinococcaceae</taxon>
        <taxon>Deinococcus</taxon>
    </lineage>
</organism>
<evidence type="ECO:0000313" key="3">
    <source>
        <dbReference type="Proteomes" id="UP000630135"/>
    </source>
</evidence>